<sequence length="264" mass="30512">MKLRKWLIVCSTLLSTAIGFTSISVFADDGFSTTEASWKHSVEIYGLALNIRGDTTVNDQNLEVDVDPQFIMDTLEMTAMVHFEGIHQNQWGYYIDYSFMKLNGETNNIIDNTNNLVLKGDIDIRQGVLEAKGFKRYEYGDSTLDYTFGLRWWDNDIDMQLYRKDNNAIFSEINLEDDWVDYVIGIRWMNPINEDWLFYVSADAGLGTDTDFTSSIMTGVRYQINTWSDLNMGYKSTWVDYDNEDNFAYDTASQGFLIGWAAYF</sequence>
<name>A0ABT0KRK3_9GAMM</name>
<evidence type="ECO:0000256" key="1">
    <source>
        <dbReference type="SAM" id="SignalP"/>
    </source>
</evidence>
<proteinExistence type="predicted"/>
<reference evidence="2 3" key="1">
    <citation type="submission" date="2022-01" db="EMBL/GenBank/DDBJ databases">
        <title>Whole genome-based taxonomy of the Shewanellaceae.</title>
        <authorList>
            <person name="Martin-Rodriguez A.J."/>
        </authorList>
    </citation>
    <scope>NUCLEOTIDE SEQUENCE [LARGE SCALE GENOMIC DNA]</scope>
    <source>
        <strain evidence="2 3">DSM 24955</strain>
    </source>
</reference>
<feature type="signal peptide" evidence="1">
    <location>
        <begin position="1"/>
        <end position="27"/>
    </location>
</feature>
<dbReference type="Proteomes" id="UP001202134">
    <property type="component" value="Unassembled WGS sequence"/>
</dbReference>
<evidence type="ECO:0000313" key="3">
    <source>
        <dbReference type="Proteomes" id="UP001202134"/>
    </source>
</evidence>
<evidence type="ECO:0008006" key="4">
    <source>
        <dbReference type="Google" id="ProtNLM"/>
    </source>
</evidence>
<gene>
    <name evidence="2" type="ORF">L2737_14310</name>
</gene>
<dbReference type="EMBL" id="JAKIKU010000007">
    <property type="protein sequence ID" value="MCL1046487.1"/>
    <property type="molecule type" value="Genomic_DNA"/>
</dbReference>
<keyword evidence="1" id="KW-0732">Signal</keyword>
<feature type="chain" id="PRO_5046899951" description="Outer membrane protein" evidence="1">
    <location>
        <begin position="28"/>
        <end position="264"/>
    </location>
</feature>
<accession>A0ABT0KRK3</accession>
<organism evidence="2 3">
    <name type="scientific">Shewanella electrodiphila</name>
    <dbReference type="NCBI Taxonomy" id="934143"/>
    <lineage>
        <taxon>Bacteria</taxon>
        <taxon>Pseudomonadati</taxon>
        <taxon>Pseudomonadota</taxon>
        <taxon>Gammaproteobacteria</taxon>
        <taxon>Alteromonadales</taxon>
        <taxon>Shewanellaceae</taxon>
        <taxon>Shewanella</taxon>
    </lineage>
</organism>
<dbReference type="RefSeq" id="WP_102527770.1">
    <property type="nucleotide sequence ID" value="NZ_JAKIKU010000007.1"/>
</dbReference>
<comment type="caution">
    <text evidence="2">The sequence shown here is derived from an EMBL/GenBank/DDBJ whole genome shotgun (WGS) entry which is preliminary data.</text>
</comment>
<evidence type="ECO:0000313" key="2">
    <source>
        <dbReference type="EMBL" id="MCL1046487.1"/>
    </source>
</evidence>
<keyword evidence="3" id="KW-1185">Reference proteome</keyword>
<protein>
    <recommendedName>
        <fullName evidence="4">Outer membrane protein</fullName>
    </recommendedName>
</protein>